<sequence>MVDEILDASKQGNTTRRRCRFALLNDCTKPLESFTHSPVKIRALRFLGSDKNVLHGASLSPARYLRSLVCGKTGFHNDLFSSAKYLYVLDLSECLIQKLPDSIGHLKQLRYLNAPKGPTTSDSQLCHQALKTNLPQPSRVFYNLEPARVDGRDGSSDVS</sequence>
<accession>B8B8B4</accession>
<keyword evidence="2" id="KW-1185">Reference proteome</keyword>
<organism evidence="1 2">
    <name type="scientific">Oryza sativa subsp. indica</name>
    <name type="common">Rice</name>
    <dbReference type="NCBI Taxonomy" id="39946"/>
    <lineage>
        <taxon>Eukaryota</taxon>
        <taxon>Viridiplantae</taxon>
        <taxon>Streptophyta</taxon>
        <taxon>Embryophyta</taxon>
        <taxon>Tracheophyta</taxon>
        <taxon>Spermatophyta</taxon>
        <taxon>Magnoliopsida</taxon>
        <taxon>Liliopsida</taxon>
        <taxon>Poales</taxon>
        <taxon>Poaceae</taxon>
        <taxon>BOP clade</taxon>
        <taxon>Oryzoideae</taxon>
        <taxon>Oryzeae</taxon>
        <taxon>Oryzinae</taxon>
        <taxon>Oryza</taxon>
        <taxon>Oryza sativa</taxon>
    </lineage>
</organism>
<name>B8B8B4_ORYSI</name>
<dbReference type="Gramene" id="BGIOSGA023929-TA">
    <property type="protein sequence ID" value="BGIOSGA023929-PA"/>
    <property type="gene ID" value="BGIOSGA023929"/>
</dbReference>
<dbReference type="Gene3D" id="3.80.10.10">
    <property type="entry name" value="Ribonuclease Inhibitor"/>
    <property type="match status" value="1"/>
</dbReference>
<dbReference type="STRING" id="39946.B8B8B4"/>
<dbReference type="HOGENOM" id="CLU_1663631_0_0_1"/>
<dbReference type="EMBL" id="CM000132">
    <property type="protein sequence ID" value="EEC82414.1"/>
    <property type="molecule type" value="Genomic_DNA"/>
</dbReference>
<dbReference type="AlphaFoldDB" id="B8B8B4"/>
<proteinExistence type="predicted"/>
<dbReference type="Proteomes" id="UP000007015">
    <property type="component" value="Chromosome 7"/>
</dbReference>
<dbReference type="InterPro" id="IPR032675">
    <property type="entry name" value="LRR_dom_sf"/>
</dbReference>
<gene>
    <name evidence="1" type="ORF">OsI_26798</name>
</gene>
<reference evidence="1 2" key="1">
    <citation type="journal article" date="2005" name="PLoS Biol.">
        <title>The genomes of Oryza sativa: a history of duplications.</title>
        <authorList>
            <person name="Yu J."/>
            <person name="Wang J."/>
            <person name="Lin W."/>
            <person name="Li S."/>
            <person name="Li H."/>
            <person name="Zhou J."/>
            <person name="Ni P."/>
            <person name="Dong W."/>
            <person name="Hu S."/>
            <person name="Zeng C."/>
            <person name="Zhang J."/>
            <person name="Zhang Y."/>
            <person name="Li R."/>
            <person name="Xu Z."/>
            <person name="Li S."/>
            <person name="Li X."/>
            <person name="Zheng H."/>
            <person name="Cong L."/>
            <person name="Lin L."/>
            <person name="Yin J."/>
            <person name="Geng J."/>
            <person name="Li G."/>
            <person name="Shi J."/>
            <person name="Liu J."/>
            <person name="Lv H."/>
            <person name="Li J."/>
            <person name="Wang J."/>
            <person name="Deng Y."/>
            <person name="Ran L."/>
            <person name="Shi X."/>
            <person name="Wang X."/>
            <person name="Wu Q."/>
            <person name="Li C."/>
            <person name="Ren X."/>
            <person name="Wang J."/>
            <person name="Wang X."/>
            <person name="Li D."/>
            <person name="Liu D."/>
            <person name="Zhang X."/>
            <person name="Ji Z."/>
            <person name="Zhao W."/>
            <person name="Sun Y."/>
            <person name="Zhang Z."/>
            <person name="Bao J."/>
            <person name="Han Y."/>
            <person name="Dong L."/>
            <person name="Ji J."/>
            <person name="Chen P."/>
            <person name="Wu S."/>
            <person name="Liu J."/>
            <person name="Xiao Y."/>
            <person name="Bu D."/>
            <person name="Tan J."/>
            <person name="Yang L."/>
            <person name="Ye C."/>
            <person name="Zhang J."/>
            <person name="Xu J."/>
            <person name="Zhou Y."/>
            <person name="Yu Y."/>
            <person name="Zhang B."/>
            <person name="Zhuang S."/>
            <person name="Wei H."/>
            <person name="Liu B."/>
            <person name="Lei M."/>
            <person name="Yu H."/>
            <person name="Li Y."/>
            <person name="Xu H."/>
            <person name="Wei S."/>
            <person name="He X."/>
            <person name="Fang L."/>
            <person name="Zhang Z."/>
            <person name="Zhang Y."/>
            <person name="Huang X."/>
            <person name="Su Z."/>
            <person name="Tong W."/>
            <person name="Li J."/>
            <person name="Tong Z."/>
            <person name="Li S."/>
            <person name="Ye J."/>
            <person name="Wang L."/>
            <person name="Fang L."/>
            <person name="Lei T."/>
            <person name="Chen C."/>
            <person name="Chen H."/>
            <person name="Xu Z."/>
            <person name="Li H."/>
            <person name="Huang H."/>
            <person name="Zhang F."/>
            <person name="Xu H."/>
            <person name="Li N."/>
            <person name="Zhao C."/>
            <person name="Li S."/>
            <person name="Dong L."/>
            <person name="Huang Y."/>
            <person name="Li L."/>
            <person name="Xi Y."/>
            <person name="Qi Q."/>
            <person name="Li W."/>
            <person name="Zhang B."/>
            <person name="Hu W."/>
            <person name="Zhang Y."/>
            <person name="Tian X."/>
            <person name="Jiao Y."/>
            <person name="Liang X."/>
            <person name="Jin J."/>
            <person name="Gao L."/>
            <person name="Zheng W."/>
            <person name="Hao B."/>
            <person name="Liu S."/>
            <person name="Wang W."/>
            <person name="Yuan L."/>
            <person name="Cao M."/>
            <person name="McDermott J."/>
            <person name="Samudrala R."/>
            <person name="Wang J."/>
            <person name="Wong G.K."/>
            <person name="Yang H."/>
        </authorList>
    </citation>
    <scope>NUCLEOTIDE SEQUENCE [LARGE SCALE GENOMIC DNA]</scope>
    <source>
        <strain evidence="2">cv. 93-11</strain>
    </source>
</reference>
<evidence type="ECO:0000313" key="1">
    <source>
        <dbReference type="EMBL" id="EEC82414.1"/>
    </source>
</evidence>
<dbReference type="SUPFAM" id="SSF52058">
    <property type="entry name" value="L domain-like"/>
    <property type="match status" value="1"/>
</dbReference>
<evidence type="ECO:0000313" key="2">
    <source>
        <dbReference type="Proteomes" id="UP000007015"/>
    </source>
</evidence>
<protein>
    <submittedName>
        <fullName evidence="1">Uncharacterized protein</fullName>
    </submittedName>
</protein>